<dbReference type="CDD" id="cd00075">
    <property type="entry name" value="HATPase"/>
    <property type="match status" value="1"/>
</dbReference>
<evidence type="ECO:0000259" key="7">
    <source>
        <dbReference type="PROSITE" id="PS50109"/>
    </source>
</evidence>
<dbReference type="InterPro" id="IPR004358">
    <property type="entry name" value="Sig_transdc_His_kin-like_C"/>
</dbReference>
<dbReference type="SUPFAM" id="SSF47384">
    <property type="entry name" value="Homodimeric domain of signal transducing histidine kinase"/>
    <property type="match status" value="1"/>
</dbReference>
<evidence type="ECO:0000256" key="2">
    <source>
        <dbReference type="ARBA" id="ARBA00012438"/>
    </source>
</evidence>
<proteinExistence type="predicted"/>
<dbReference type="Gene3D" id="3.30.565.10">
    <property type="entry name" value="Histidine kinase-like ATPase, C-terminal domain"/>
    <property type="match status" value="1"/>
</dbReference>
<dbReference type="SMART" id="SM00387">
    <property type="entry name" value="HATPase_c"/>
    <property type="match status" value="1"/>
</dbReference>
<evidence type="ECO:0000313" key="9">
    <source>
        <dbReference type="Proteomes" id="UP001589943"/>
    </source>
</evidence>
<dbReference type="Pfam" id="PF12860">
    <property type="entry name" value="PAS_7"/>
    <property type="match status" value="2"/>
</dbReference>
<dbReference type="PROSITE" id="PS50109">
    <property type="entry name" value="HIS_KIN"/>
    <property type="match status" value="1"/>
</dbReference>
<evidence type="ECO:0000256" key="6">
    <source>
        <dbReference type="ARBA" id="ARBA00023012"/>
    </source>
</evidence>
<keyword evidence="9" id="KW-1185">Reference proteome</keyword>
<dbReference type="InterPro" id="IPR003661">
    <property type="entry name" value="HisK_dim/P_dom"/>
</dbReference>
<feature type="domain" description="Histidine kinase" evidence="7">
    <location>
        <begin position="570"/>
        <end position="785"/>
    </location>
</feature>
<comment type="catalytic activity">
    <reaction evidence="1">
        <text>ATP + protein L-histidine = ADP + protein N-phospho-L-histidine.</text>
        <dbReference type="EC" id="2.7.13.3"/>
    </reaction>
</comment>
<dbReference type="InterPro" id="IPR036097">
    <property type="entry name" value="HisK_dim/P_sf"/>
</dbReference>
<dbReference type="InterPro" id="IPR036890">
    <property type="entry name" value="HATPase_C_sf"/>
</dbReference>
<keyword evidence="4" id="KW-0808">Transferase</keyword>
<evidence type="ECO:0000256" key="5">
    <source>
        <dbReference type="ARBA" id="ARBA00022777"/>
    </source>
</evidence>
<dbReference type="Pfam" id="PF02518">
    <property type="entry name" value="HATPase_c"/>
    <property type="match status" value="1"/>
</dbReference>
<dbReference type="Proteomes" id="UP001589943">
    <property type="component" value="Unassembled WGS sequence"/>
</dbReference>
<dbReference type="PANTHER" id="PTHR43711:SF1">
    <property type="entry name" value="HISTIDINE KINASE 1"/>
    <property type="match status" value="1"/>
</dbReference>
<dbReference type="Gene3D" id="3.30.450.20">
    <property type="entry name" value="PAS domain"/>
    <property type="match status" value="2"/>
</dbReference>
<accession>A0ABV6PHY0</accession>
<dbReference type="SMART" id="SM00091">
    <property type="entry name" value="PAS"/>
    <property type="match status" value="2"/>
</dbReference>
<comment type="caution">
    <text evidence="8">The sequence shown here is derived from an EMBL/GenBank/DDBJ whole genome shotgun (WGS) entry which is preliminary data.</text>
</comment>
<dbReference type="CDD" id="cd00082">
    <property type="entry name" value="HisKA"/>
    <property type="match status" value="1"/>
</dbReference>
<dbReference type="SUPFAM" id="SSF55785">
    <property type="entry name" value="PYP-like sensor domain (PAS domain)"/>
    <property type="match status" value="2"/>
</dbReference>
<reference evidence="8 9" key="1">
    <citation type="submission" date="2024-09" db="EMBL/GenBank/DDBJ databases">
        <authorList>
            <person name="Sun Q."/>
            <person name="Mori K."/>
        </authorList>
    </citation>
    <scope>NUCLEOTIDE SEQUENCE [LARGE SCALE GENOMIC DNA]</scope>
    <source>
        <strain evidence="8 9">NCAIM B.02537</strain>
    </source>
</reference>
<dbReference type="RefSeq" id="WP_379480512.1">
    <property type="nucleotide sequence ID" value="NZ_JBHLTL010000004.1"/>
</dbReference>
<keyword evidence="6" id="KW-0902">Two-component regulatory system</keyword>
<dbReference type="InterPro" id="IPR005467">
    <property type="entry name" value="His_kinase_dom"/>
</dbReference>
<sequence>MTLSSTASVLLGLLLAAWTIAAGWAILAARRRQGRAEASLRHARRLGRMVDESPALPLLVRVDGKIEAPQRLANWLGLEKVPQFLTELDGGRIDGGGGGLTAETLAELTEAVRRTQRSAAPFRMVATPRGSTRSLALRGHLADPQVSPGGAALVWVFDFSDSESELVQLRDDAARARGDFAALVGLIEAAPMPMWFRSPDGDLRLVNQAYVRAVGGDDARAVADAGTELVEAVDGLTARQVALQAFTRKLPIERMVSATIDGQRRALRVSDLPLGSEGVAGYAVDVEDMEELSRDFRAFRDAQRAMLDQLSTGVAQFDAKRQLTFANQPFQRIFALKPATMLDPPPFERLLDIARDAGRVPEARDFPAWRRERTAWFTATTPQEESWTLADGTHLRVVAQPLPDGGMMLIAEDRTEQLRLSAVRDTLLRTRTATFDSLFESVAVFAPDGRMQLWNRRFAADWGLDDAFLDTHPRIETLLERIGQSLVHPGRVKQVGDAIRAATLDRKQTGGRTALADGRTLEFAGVPLPDGNGLLTVLDITDSQKAEEALKQRNAALEEADAMKTRFLATMSYEFRTPLTSIGGFAELLQAGLGGELSEQGNDYVNAILTSVGRLGEQIDDVLDLSQSEAGMLPLAEEEIDLLPFMTKLVEERSAAVKAGDIALDMRGDRSAGRLTGDRRRLGRAIGHLIDNAIAATPPGGRILVELSGRKGKAQIVVSDNGPGMDAATLARALEGIKVSADGKTIERRQGLGLPLARQLIEAHGGTVQLLSEPGQGTAAIVELP</sequence>
<evidence type="ECO:0000313" key="8">
    <source>
        <dbReference type="EMBL" id="MFC0589002.1"/>
    </source>
</evidence>
<name>A0ABV6PHY0_9SPHN</name>
<gene>
    <name evidence="8" type="ORF">ACFFF7_06205</name>
</gene>
<protein>
    <recommendedName>
        <fullName evidence="2">histidine kinase</fullName>
        <ecNumber evidence="2">2.7.13.3</ecNumber>
    </recommendedName>
</protein>
<evidence type="ECO:0000256" key="3">
    <source>
        <dbReference type="ARBA" id="ARBA00022553"/>
    </source>
</evidence>
<dbReference type="EMBL" id="JBHLTL010000004">
    <property type="protein sequence ID" value="MFC0589002.1"/>
    <property type="molecule type" value="Genomic_DNA"/>
</dbReference>
<dbReference type="SUPFAM" id="SSF55874">
    <property type="entry name" value="ATPase domain of HSP90 chaperone/DNA topoisomerase II/histidine kinase"/>
    <property type="match status" value="1"/>
</dbReference>
<dbReference type="InterPro" id="IPR000014">
    <property type="entry name" value="PAS"/>
</dbReference>
<dbReference type="Pfam" id="PF00512">
    <property type="entry name" value="HisKA"/>
    <property type="match status" value="1"/>
</dbReference>
<dbReference type="SMART" id="SM00388">
    <property type="entry name" value="HisKA"/>
    <property type="match status" value="1"/>
</dbReference>
<dbReference type="PRINTS" id="PR00344">
    <property type="entry name" value="BCTRLSENSOR"/>
</dbReference>
<organism evidence="8 9">
    <name type="scientific">Novosphingobium aquiterrae</name>
    <dbReference type="NCBI Taxonomy" id="624388"/>
    <lineage>
        <taxon>Bacteria</taxon>
        <taxon>Pseudomonadati</taxon>
        <taxon>Pseudomonadota</taxon>
        <taxon>Alphaproteobacteria</taxon>
        <taxon>Sphingomonadales</taxon>
        <taxon>Sphingomonadaceae</taxon>
        <taxon>Novosphingobium</taxon>
    </lineage>
</organism>
<evidence type="ECO:0000256" key="4">
    <source>
        <dbReference type="ARBA" id="ARBA00022679"/>
    </source>
</evidence>
<dbReference type="InterPro" id="IPR050736">
    <property type="entry name" value="Sensor_HK_Regulatory"/>
</dbReference>
<dbReference type="Gene3D" id="1.10.287.130">
    <property type="match status" value="1"/>
</dbReference>
<dbReference type="PANTHER" id="PTHR43711">
    <property type="entry name" value="TWO-COMPONENT HISTIDINE KINASE"/>
    <property type="match status" value="1"/>
</dbReference>
<evidence type="ECO:0000256" key="1">
    <source>
        <dbReference type="ARBA" id="ARBA00000085"/>
    </source>
</evidence>
<dbReference type="InterPro" id="IPR035965">
    <property type="entry name" value="PAS-like_dom_sf"/>
</dbReference>
<dbReference type="InterPro" id="IPR003594">
    <property type="entry name" value="HATPase_dom"/>
</dbReference>
<dbReference type="EC" id="2.7.13.3" evidence="2"/>
<keyword evidence="3" id="KW-0597">Phosphoprotein</keyword>
<keyword evidence="5" id="KW-0418">Kinase</keyword>